<dbReference type="EMBL" id="JAGGLJ010000022">
    <property type="protein sequence ID" value="MBP2026127.1"/>
    <property type="molecule type" value="Genomic_DNA"/>
</dbReference>
<evidence type="ECO:0000313" key="3">
    <source>
        <dbReference type="Proteomes" id="UP001519306"/>
    </source>
</evidence>
<proteinExistence type="predicted"/>
<dbReference type="CDD" id="cd07344">
    <property type="entry name" value="M48_yhfN_like"/>
    <property type="match status" value="1"/>
</dbReference>
<dbReference type="InterPro" id="IPR002725">
    <property type="entry name" value="YgjP-like_metallopeptidase"/>
</dbReference>
<evidence type="ECO:0000259" key="1">
    <source>
        <dbReference type="Pfam" id="PF01863"/>
    </source>
</evidence>
<keyword evidence="2" id="KW-0378">Hydrolase</keyword>
<protein>
    <submittedName>
        <fullName evidence="2">Metal-dependent hydrolase</fullName>
    </submittedName>
</protein>
<name>A0ABS4KEC4_9FIRM</name>
<dbReference type="Gene3D" id="3.30.2010.10">
    <property type="entry name" value="Metalloproteases ('zincins'), catalytic domain"/>
    <property type="match status" value="1"/>
</dbReference>
<dbReference type="PANTHER" id="PTHR30399:SF1">
    <property type="entry name" value="UTP PYROPHOSPHATASE"/>
    <property type="match status" value="1"/>
</dbReference>
<dbReference type="PANTHER" id="PTHR30399">
    <property type="entry name" value="UNCHARACTERIZED PROTEIN YGJP"/>
    <property type="match status" value="1"/>
</dbReference>
<dbReference type="Pfam" id="PF01863">
    <property type="entry name" value="YgjP-like"/>
    <property type="match status" value="1"/>
</dbReference>
<reference evidence="2 3" key="1">
    <citation type="submission" date="2021-03" db="EMBL/GenBank/DDBJ databases">
        <title>Genomic Encyclopedia of Type Strains, Phase IV (KMG-IV): sequencing the most valuable type-strain genomes for metagenomic binning, comparative biology and taxonomic classification.</title>
        <authorList>
            <person name="Goeker M."/>
        </authorList>
    </citation>
    <scope>NUCLEOTIDE SEQUENCE [LARGE SCALE GENOMIC DNA]</scope>
    <source>
        <strain evidence="2 3">DSM 27563</strain>
    </source>
</reference>
<dbReference type="InterPro" id="IPR053136">
    <property type="entry name" value="UTP_pyrophosphatase-like"/>
</dbReference>
<sequence>MKNYKIEITKKNMKNIRVSVKAGTLLVSAPKYATKKDILKVIENNEKSIDEMLEKDKKKFYQNDLSKNIIYLFGETINIEDAKKINTIDELENFYRKNLLEILPYIFKEYNKITGLYEKEFKIRKMTARWGTCYPERGLINISLYLAKRSVEEIKLVVLHELIHLKIRNHSKDFYSEINKYMKNYKEVSRRLNN</sequence>
<organism evidence="2 3">
    <name type="scientific">Peptoniphilus stercorisuis</name>
    <dbReference type="NCBI Taxonomy" id="1436965"/>
    <lineage>
        <taxon>Bacteria</taxon>
        <taxon>Bacillati</taxon>
        <taxon>Bacillota</taxon>
        <taxon>Tissierellia</taxon>
        <taxon>Tissierellales</taxon>
        <taxon>Peptoniphilaceae</taxon>
        <taxon>Peptoniphilus</taxon>
    </lineage>
</organism>
<dbReference type="GO" id="GO:0016787">
    <property type="term" value="F:hydrolase activity"/>
    <property type="evidence" value="ECO:0007669"/>
    <property type="project" value="UniProtKB-KW"/>
</dbReference>
<accession>A0ABS4KEC4</accession>
<feature type="domain" description="YgjP-like metallopeptidase" evidence="1">
    <location>
        <begin position="87"/>
        <end position="194"/>
    </location>
</feature>
<evidence type="ECO:0000313" key="2">
    <source>
        <dbReference type="EMBL" id="MBP2026127.1"/>
    </source>
</evidence>
<keyword evidence="3" id="KW-1185">Reference proteome</keyword>
<gene>
    <name evidence="2" type="ORF">J2Z71_001685</name>
</gene>
<comment type="caution">
    <text evidence="2">The sequence shown here is derived from an EMBL/GenBank/DDBJ whole genome shotgun (WGS) entry which is preliminary data.</text>
</comment>
<dbReference type="Proteomes" id="UP001519306">
    <property type="component" value="Unassembled WGS sequence"/>
</dbReference>